<reference evidence="16" key="1">
    <citation type="submission" date="2019-12" db="EMBL/GenBank/DDBJ databases">
        <title>Clostridiaceae gen. nov. sp. nov., isolated from sediment in Xinjiang, China.</title>
        <authorList>
            <person name="Zhang R."/>
        </authorList>
    </citation>
    <scope>NUCLEOTIDE SEQUENCE</scope>
    <source>
        <strain evidence="16">D2Q-11</strain>
    </source>
</reference>
<evidence type="ECO:0000313" key="16">
    <source>
        <dbReference type="EMBL" id="MBS4538553.1"/>
    </source>
</evidence>
<dbReference type="InterPro" id="IPR003352">
    <property type="entry name" value="PTS_EIIC"/>
</dbReference>
<dbReference type="PROSITE" id="PS51094">
    <property type="entry name" value="PTS_EIIA_TYPE_2"/>
    <property type="match status" value="1"/>
</dbReference>
<evidence type="ECO:0000256" key="10">
    <source>
        <dbReference type="ARBA" id="ARBA00022989"/>
    </source>
</evidence>
<keyword evidence="5" id="KW-0597">Phosphoprotein</keyword>
<feature type="transmembrane region" description="Helical" evidence="12">
    <location>
        <begin position="334"/>
        <end position="355"/>
    </location>
</feature>
<organism evidence="16 17">
    <name type="scientific">Anaeromonas frigoriresistens</name>
    <dbReference type="NCBI Taxonomy" id="2683708"/>
    <lineage>
        <taxon>Bacteria</taxon>
        <taxon>Bacillati</taxon>
        <taxon>Bacillota</taxon>
        <taxon>Tissierellia</taxon>
        <taxon>Tissierellales</taxon>
        <taxon>Thermohalobacteraceae</taxon>
        <taxon>Anaeromonas</taxon>
    </lineage>
</organism>
<dbReference type="GO" id="GO:0090563">
    <property type="term" value="F:protein-phosphocysteine-sugar phosphotransferase activity"/>
    <property type="evidence" value="ECO:0007669"/>
    <property type="project" value="TreeGrafter"/>
</dbReference>
<evidence type="ECO:0000256" key="9">
    <source>
        <dbReference type="ARBA" id="ARBA00022692"/>
    </source>
</evidence>
<evidence type="ECO:0000256" key="4">
    <source>
        <dbReference type="ARBA" id="ARBA00022475"/>
    </source>
</evidence>
<evidence type="ECO:0000256" key="2">
    <source>
        <dbReference type="ARBA" id="ARBA00004496"/>
    </source>
</evidence>
<sequence>MKITDLLKMDTIILDLNSSSKAKVIDELVNKLDNAGRLNNKQEYKKDILKREEQSTTGIGDGVAIPHAKSRAVKTPAIAFGRSIKGIDFDSLDGEASHLFFMIAASEGAHSDHLETLSRLSTLLMDTTFRAALLKANSKEEVIRLIDEKEQSKSKDEEVVIKNKGKLLAVTACPTGIAHTYMAADSLKNKAKEMGVDIKVETNGSTGVKNRLTNDEIKNATAIIVSADTKVEMDRFDGKVVIQTPVADAIKKPGELIQRGLDKDGGIYIGDNTSGSNESAKGGKGIYRNLMNGVSNMLPFVVGGGILIALAFLFDFNNAGATDYGSGNDLAQFFMNLGKTAFGFMLPILAGYIALSIGDRPALAPGFVGGALAANGNAGFLGALAAGFIAGYLVLGLKKLFSGLPDSLEGIKPVLLFPLFGILIMGVIMTFAIVPPVEALNTGINNWLSGLGGANKLLLGLLLGGMMAVDMGGPVNKAAYVFGVASVAEGNGHIMAAVMAGGMVPPLGIALATTFFKNKFTVQERDAGKTNYVMGLSFITEGAIPFAAADPKAVIPSIIAGSAIAGGLSAIFGASSPAPHGGIFVFPVVTNWLLYLVAILVGSLVTAILLNIFKKPVESKTI</sequence>
<comment type="subcellular location">
    <subcellularLocation>
        <location evidence="1">Cell inner membrane</location>
        <topology evidence="1">Multi-pass membrane protein</topology>
    </subcellularLocation>
    <subcellularLocation>
        <location evidence="2">Cytoplasm</location>
    </subcellularLocation>
</comment>
<keyword evidence="11 12" id="KW-0472">Membrane</keyword>
<dbReference type="SUPFAM" id="SSF55804">
    <property type="entry name" value="Phoshotransferase/anion transport protein"/>
    <property type="match status" value="1"/>
</dbReference>
<dbReference type="InterPro" id="IPR006327">
    <property type="entry name" value="PTS_IIC_fruc"/>
</dbReference>
<evidence type="ECO:0000259" key="13">
    <source>
        <dbReference type="PROSITE" id="PS51094"/>
    </source>
</evidence>
<feature type="transmembrane region" description="Helical" evidence="12">
    <location>
        <begin position="294"/>
        <end position="314"/>
    </location>
</feature>
<dbReference type="InterPro" id="IPR036095">
    <property type="entry name" value="PTS_EIIB-like_sf"/>
</dbReference>
<evidence type="ECO:0000259" key="14">
    <source>
        <dbReference type="PROSITE" id="PS51099"/>
    </source>
</evidence>
<comment type="caution">
    <text evidence="16">The sequence shown here is derived from an EMBL/GenBank/DDBJ whole genome shotgun (WGS) entry which is preliminary data.</text>
</comment>
<evidence type="ECO:0000259" key="15">
    <source>
        <dbReference type="PROSITE" id="PS51104"/>
    </source>
</evidence>
<dbReference type="InterPro" id="IPR050864">
    <property type="entry name" value="Bacterial_PTS_Sugar_Transport"/>
</dbReference>
<feature type="transmembrane region" description="Helical" evidence="12">
    <location>
        <begin position="367"/>
        <end position="395"/>
    </location>
</feature>
<protein>
    <submittedName>
        <fullName evidence="16">Fructose-specific PTS transporter subunit EIIC</fullName>
    </submittedName>
</protein>
<keyword evidence="6" id="KW-0762">Sugar transport</keyword>
<dbReference type="NCBIfam" id="TIGR01427">
    <property type="entry name" value="PTS_IIC_fructo"/>
    <property type="match status" value="1"/>
</dbReference>
<feature type="transmembrane region" description="Helical" evidence="12">
    <location>
        <begin position="494"/>
        <end position="516"/>
    </location>
</feature>
<feature type="domain" description="PTS EIIA type-2" evidence="13">
    <location>
        <begin position="5"/>
        <end position="149"/>
    </location>
</feature>
<dbReference type="FunFam" id="3.40.50.2300:FF:000014">
    <property type="entry name" value="PTS system fructose-like transporter subunit IIB"/>
    <property type="match status" value="1"/>
</dbReference>
<evidence type="ECO:0000256" key="1">
    <source>
        <dbReference type="ARBA" id="ARBA00004429"/>
    </source>
</evidence>
<evidence type="ECO:0000256" key="7">
    <source>
        <dbReference type="ARBA" id="ARBA00022679"/>
    </source>
</evidence>
<name>A0A942Z8R8_9FIRM</name>
<keyword evidence="8" id="KW-0598">Phosphotransferase system</keyword>
<feature type="transmembrane region" description="Helical" evidence="12">
    <location>
        <begin position="415"/>
        <end position="437"/>
    </location>
</feature>
<dbReference type="InterPro" id="IPR004715">
    <property type="entry name" value="PTS_IIA_fruc"/>
</dbReference>
<feature type="domain" description="PTS EIIB type-2" evidence="14">
    <location>
        <begin position="167"/>
        <end position="262"/>
    </location>
</feature>
<dbReference type="NCBIfam" id="TIGR00848">
    <property type="entry name" value="fruA"/>
    <property type="match status" value="1"/>
</dbReference>
<dbReference type="Proteomes" id="UP000724672">
    <property type="component" value="Unassembled WGS sequence"/>
</dbReference>
<keyword evidence="3" id="KW-0813">Transport</keyword>
<keyword evidence="17" id="KW-1185">Reference proteome</keyword>
<dbReference type="Gene3D" id="3.40.930.10">
    <property type="entry name" value="Mannitol-specific EII, Chain A"/>
    <property type="match status" value="1"/>
</dbReference>
<dbReference type="InterPro" id="IPR002178">
    <property type="entry name" value="PTS_EIIA_type-2_dom"/>
</dbReference>
<feature type="transmembrane region" description="Helical" evidence="12">
    <location>
        <begin position="592"/>
        <end position="613"/>
    </location>
</feature>
<feature type="transmembrane region" description="Helical" evidence="12">
    <location>
        <begin position="553"/>
        <end position="572"/>
    </location>
</feature>
<feature type="domain" description="PTS EIIC type-2" evidence="15">
    <location>
        <begin position="286"/>
        <end position="622"/>
    </location>
</feature>
<dbReference type="FunFam" id="3.40.930.10:FF:000009">
    <property type="entry name" value="PTS system, fructose specific IIABC component"/>
    <property type="match status" value="1"/>
</dbReference>
<dbReference type="GO" id="GO:0022877">
    <property type="term" value="F:protein-N(PI)-phosphohistidine-fructose phosphotransferase system transporter activity"/>
    <property type="evidence" value="ECO:0007669"/>
    <property type="project" value="InterPro"/>
</dbReference>
<dbReference type="PROSITE" id="PS51104">
    <property type="entry name" value="PTS_EIIC_TYPE_2"/>
    <property type="match status" value="1"/>
</dbReference>
<dbReference type="SUPFAM" id="SSF52794">
    <property type="entry name" value="PTS system IIB component-like"/>
    <property type="match status" value="1"/>
</dbReference>
<evidence type="ECO:0000256" key="8">
    <source>
        <dbReference type="ARBA" id="ARBA00022683"/>
    </source>
</evidence>
<evidence type="ECO:0000256" key="5">
    <source>
        <dbReference type="ARBA" id="ARBA00022553"/>
    </source>
</evidence>
<keyword evidence="9 12" id="KW-0812">Transmembrane</keyword>
<keyword evidence="7" id="KW-0808">Transferase</keyword>
<dbReference type="AlphaFoldDB" id="A0A942Z8R8"/>
<keyword evidence="10 12" id="KW-1133">Transmembrane helix</keyword>
<dbReference type="Pfam" id="PF00359">
    <property type="entry name" value="PTS_EIIA_2"/>
    <property type="match status" value="1"/>
</dbReference>
<evidence type="ECO:0000256" key="12">
    <source>
        <dbReference type="SAM" id="Phobius"/>
    </source>
</evidence>
<proteinExistence type="predicted"/>
<dbReference type="PANTHER" id="PTHR30505">
    <property type="entry name" value="FRUCTOSE-LIKE PERMEASE"/>
    <property type="match status" value="1"/>
</dbReference>
<evidence type="ECO:0000256" key="11">
    <source>
        <dbReference type="ARBA" id="ARBA00023136"/>
    </source>
</evidence>
<dbReference type="InterPro" id="IPR016152">
    <property type="entry name" value="PTrfase/Anion_transptr"/>
</dbReference>
<evidence type="ECO:0000313" key="17">
    <source>
        <dbReference type="Proteomes" id="UP000724672"/>
    </source>
</evidence>
<dbReference type="EMBL" id="WSFT01000036">
    <property type="protein sequence ID" value="MBS4538553.1"/>
    <property type="molecule type" value="Genomic_DNA"/>
</dbReference>
<gene>
    <name evidence="16" type="ORF">GOQ27_08765</name>
</gene>
<dbReference type="InterPro" id="IPR003353">
    <property type="entry name" value="PTS_IIB_fruc"/>
</dbReference>
<dbReference type="Gene3D" id="3.40.50.2300">
    <property type="match status" value="1"/>
</dbReference>
<dbReference type="PROSITE" id="PS00372">
    <property type="entry name" value="PTS_EIIA_TYPE_2_HIS"/>
    <property type="match status" value="1"/>
</dbReference>
<dbReference type="GO" id="GO:0009401">
    <property type="term" value="P:phosphoenolpyruvate-dependent sugar phosphotransferase system"/>
    <property type="evidence" value="ECO:0007669"/>
    <property type="project" value="UniProtKB-KW"/>
</dbReference>
<dbReference type="CDD" id="cd00211">
    <property type="entry name" value="PTS_IIA_fru"/>
    <property type="match status" value="1"/>
</dbReference>
<dbReference type="NCBIfam" id="TIGR00829">
    <property type="entry name" value="FRU"/>
    <property type="match status" value="1"/>
</dbReference>
<dbReference type="PROSITE" id="PS51099">
    <property type="entry name" value="PTS_EIIB_TYPE_2"/>
    <property type="match status" value="1"/>
</dbReference>
<dbReference type="GO" id="GO:0005737">
    <property type="term" value="C:cytoplasm"/>
    <property type="evidence" value="ECO:0007669"/>
    <property type="project" value="UniProtKB-SubCell"/>
</dbReference>
<dbReference type="InterPro" id="IPR003501">
    <property type="entry name" value="PTS_EIIB_2/3"/>
</dbReference>
<accession>A0A942Z8R8</accession>
<dbReference type="PANTHER" id="PTHR30505:SF28">
    <property type="entry name" value="PTS SYSTEM 2-O-ALPHA-MANNOSYL-D-GLYCERATE-SPECIFIC EIIABC COMPONENT"/>
    <property type="match status" value="1"/>
</dbReference>
<dbReference type="GO" id="GO:0005886">
    <property type="term" value="C:plasma membrane"/>
    <property type="evidence" value="ECO:0007669"/>
    <property type="project" value="UniProtKB-SubCell"/>
</dbReference>
<dbReference type="RefSeq" id="WP_203366477.1">
    <property type="nucleotide sequence ID" value="NZ_WSFT01000036.1"/>
</dbReference>
<dbReference type="InterPro" id="IPR013011">
    <property type="entry name" value="PTS_EIIB_2"/>
</dbReference>
<evidence type="ECO:0000256" key="6">
    <source>
        <dbReference type="ARBA" id="ARBA00022597"/>
    </source>
</evidence>
<dbReference type="CDD" id="cd05569">
    <property type="entry name" value="PTS_IIB_fructose"/>
    <property type="match status" value="1"/>
</dbReference>
<dbReference type="Pfam" id="PF02378">
    <property type="entry name" value="PTS_EIIC"/>
    <property type="match status" value="1"/>
</dbReference>
<keyword evidence="4" id="KW-1003">Cell membrane</keyword>
<feature type="transmembrane region" description="Helical" evidence="12">
    <location>
        <begin position="457"/>
        <end position="474"/>
    </location>
</feature>
<dbReference type="GO" id="GO:0005351">
    <property type="term" value="F:carbohydrate:proton symporter activity"/>
    <property type="evidence" value="ECO:0007669"/>
    <property type="project" value="InterPro"/>
</dbReference>
<dbReference type="Pfam" id="PF02302">
    <property type="entry name" value="PTS_IIB"/>
    <property type="match status" value="1"/>
</dbReference>
<evidence type="ECO:0000256" key="3">
    <source>
        <dbReference type="ARBA" id="ARBA00022448"/>
    </source>
</evidence>
<dbReference type="InterPro" id="IPR013014">
    <property type="entry name" value="PTS_EIIC_2"/>
</dbReference>